<dbReference type="EMBL" id="AYLO01000017">
    <property type="protein sequence ID" value="ESS73563.1"/>
    <property type="molecule type" value="Genomic_DNA"/>
</dbReference>
<protein>
    <submittedName>
        <fullName evidence="1">Uncharacterized protein</fullName>
    </submittedName>
</protein>
<dbReference type="PATRIC" id="fig|1116472.3.peg.610"/>
<dbReference type="OrthoDB" id="5574106at2"/>
<dbReference type="RefSeq" id="WP_023493503.1">
    <property type="nucleotide sequence ID" value="NZ_AYLO01000017.1"/>
</dbReference>
<evidence type="ECO:0000313" key="2">
    <source>
        <dbReference type="Proteomes" id="UP000017842"/>
    </source>
</evidence>
<accession>V5C9U3</accession>
<dbReference type="STRING" id="1116472.MGMO_17c00280"/>
<name>V5C9U3_9GAMM</name>
<comment type="caution">
    <text evidence="1">The sequence shown here is derived from an EMBL/GenBank/DDBJ whole genome shotgun (WGS) entry which is preliminary data.</text>
</comment>
<dbReference type="Proteomes" id="UP000017842">
    <property type="component" value="Unassembled WGS sequence"/>
</dbReference>
<gene>
    <name evidence="1" type="ORF">MGMO_17c00280</name>
</gene>
<sequence>MNAMFAKIISTLKRFRHPENPIDLPEHTISTAAFPGAEELGLIHKGKRRLKENYTNHWDLDYLPRKEVDKLYEEKPEP</sequence>
<organism evidence="1 2">
    <name type="scientific">Methyloglobulus morosus KoM1</name>
    <dbReference type="NCBI Taxonomy" id="1116472"/>
    <lineage>
        <taxon>Bacteria</taxon>
        <taxon>Pseudomonadati</taxon>
        <taxon>Pseudomonadota</taxon>
        <taxon>Gammaproteobacteria</taxon>
        <taxon>Methylococcales</taxon>
        <taxon>Methylococcaceae</taxon>
        <taxon>Methyloglobulus</taxon>
    </lineage>
</organism>
<dbReference type="AlphaFoldDB" id="V5C9U3"/>
<keyword evidence="2" id="KW-1185">Reference proteome</keyword>
<reference evidence="1 2" key="1">
    <citation type="journal article" date="2013" name="Genome Announc.">
        <title>Draft Genome Sequence of the Methanotrophic Gammaproteobacterium Methyloglobulus morosus DSM 22980 Strain KoM1.</title>
        <authorList>
            <person name="Poehlein A."/>
            <person name="Deutzmann J.S."/>
            <person name="Daniel R."/>
            <person name="Simeonova D.D."/>
        </authorList>
    </citation>
    <scope>NUCLEOTIDE SEQUENCE [LARGE SCALE GENOMIC DNA]</scope>
    <source>
        <strain evidence="1 2">KoM1</strain>
    </source>
</reference>
<evidence type="ECO:0000313" key="1">
    <source>
        <dbReference type="EMBL" id="ESS73563.1"/>
    </source>
</evidence>
<proteinExistence type="predicted"/>